<gene>
    <name evidence="2" type="ORF">Thpro_021509</name>
</gene>
<dbReference type="RefSeq" id="WP_082954516.1">
    <property type="nucleotide sequence ID" value="NZ_JQSG02000003.1"/>
</dbReference>
<proteinExistence type="predicted"/>
<protein>
    <recommendedName>
        <fullName evidence="1">Abortive phage infection protein C-terminal domain-containing protein</fullName>
    </recommendedName>
</protein>
<dbReference type="InterPro" id="IPR018891">
    <property type="entry name" value="AIPR_C"/>
</dbReference>
<feature type="domain" description="Abortive phage infection protein C-terminal" evidence="1">
    <location>
        <begin position="237"/>
        <end position="371"/>
    </location>
</feature>
<evidence type="ECO:0000313" key="2">
    <source>
        <dbReference type="EMBL" id="OBS09181.1"/>
    </source>
</evidence>
<dbReference type="Proteomes" id="UP000029273">
    <property type="component" value="Unassembled WGS sequence"/>
</dbReference>
<dbReference type="AlphaFoldDB" id="A0A1A6C3P4"/>
<comment type="caution">
    <text evidence="2">The sequence shown here is derived from an EMBL/GenBank/DDBJ whole genome shotgun (WGS) entry which is preliminary data.</text>
</comment>
<sequence>MYLTPGQKWQAAYETTKANFGLDDDAIGVFAIQLRFNLDDIKTIAAEAITGGGNDRKCDVLHIDKEMGVAVVAQCYVAQTKKVAAKANKAADLNTAVSWLLSAEIQTLDPLLAGRAQELRDAIRAGDIKQIHCWYVHNLPHSENVRKELETVEQTVRSALSSYSGGSQVNVFAKEMGADAIETLYTKAERAIIVTDTFEVQVPDVVEHKEANWASISTFVPGKWLADLYSRYETDLFSANLRGYLGSRSSDKNINYGIKKTTVDEPENFLVYNNGITSLVLDYVYAKKTNKGRRLKITGISIVNGAQTTGSIASTEGTVDENLLVGVRFVKADSDDLIEKIVKYNNSQNKLEAADFRSNDAVQERLRQEFSGVPDAEYEGGRRGGASDAIRRSKYTLPSYTVGQSLAAFHGDPVVAYDKKSEIWIDDNNYGRVFTDRTSARHIVFCFSILEAISNRRLRLIGKQKADPSSLTTVEKNTLEFLNKKGSQFLLIYTVAQCLETIIGRPIPNKFDVRFRINRSPFKMTEEWDPILDIMLPLCGQLEGAFTKGRVTTEGVKKTIPNFIGIFASFANLQQATFNAFAAKVEFA</sequence>
<organism evidence="2 3">
    <name type="scientific">Acidihalobacter prosperus</name>
    <dbReference type="NCBI Taxonomy" id="160660"/>
    <lineage>
        <taxon>Bacteria</taxon>
        <taxon>Pseudomonadati</taxon>
        <taxon>Pseudomonadota</taxon>
        <taxon>Gammaproteobacteria</taxon>
        <taxon>Chromatiales</taxon>
        <taxon>Ectothiorhodospiraceae</taxon>
        <taxon>Acidihalobacter</taxon>
    </lineage>
</organism>
<keyword evidence="3" id="KW-1185">Reference proteome</keyword>
<name>A0A1A6C3P4_9GAMM</name>
<dbReference type="EMBL" id="JQSG02000003">
    <property type="protein sequence ID" value="OBS09181.1"/>
    <property type="molecule type" value="Genomic_DNA"/>
</dbReference>
<evidence type="ECO:0000259" key="1">
    <source>
        <dbReference type="Pfam" id="PF10592"/>
    </source>
</evidence>
<evidence type="ECO:0000313" key="3">
    <source>
        <dbReference type="Proteomes" id="UP000029273"/>
    </source>
</evidence>
<dbReference type="OrthoDB" id="9806213at2"/>
<accession>A0A1A6C3P4</accession>
<dbReference type="Pfam" id="PF10592">
    <property type="entry name" value="AIPR"/>
    <property type="match status" value="1"/>
</dbReference>
<reference evidence="2 3" key="1">
    <citation type="journal article" date="2014" name="Genome Announc.">
        <title>Draft Genome Sequence of the Iron-Oxidizing, Acidophilic, and Halotolerant 'Thiobacillus prosperus' Type Strain DSM 5130.</title>
        <authorList>
            <person name="Ossandon F.J."/>
            <person name="Cardenas J.P."/>
            <person name="Corbett M."/>
            <person name="Quatrini R."/>
            <person name="Holmes D.S."/>
            <person name="Watkin E."/>
        </authorList>
    </citation>
    <scope>NUCLEOTIDE SEQUENCE [LARGE SCALE GENOMIC DNA]</scope>
    <source>
        <strain evidence="2 3">DSM 5130</strain>
    </source>
</reference>